<dbReference type="InterPro" id="IPR016035">
    <property type="entry name" value="Acyl_Trfase/lysoPLipase"/>
</dbReference>
<sequence length="344" mass="38028">MTKAKTLNLALQGGGAHGAFTWGVLDYLLEDERIEIAAITGTSAGAMNAVLAADGLVRGGRDMAREKLASFWKATSDAARASPLQRSPLDVLFGRWSLDHSPGYAWFDVMTRFFAPGQFNPLRLNPLREILIKYVDFDNVCHCDQMKVFVAATNVETGRVKIFDRKQLTADMVMASACLPFLFEAVEIDGIPYWDGGYSGNPPLFPLYSGSPCSDIAIVQINPIESSGAPRTAQAILNRMNEITFNASLLKELRALDFVKRLLDQGALDSQSYRDMNVHIIECQEELKPLGSSSKLNAEWAFLGHLHELGRNTSAEWLDRNFEQIGKGSTVDLRAMFQGIEHHG</sequence>
<feature type="active site" description="Nucleophile" evidence="4">
    <location>
        <position position="43"/>
    </location>
</feature>
<dbReference type="EMBL" id="JAVRHY010000006">
    <property type="protein sequence ID" value="MDT0618605.1"/>
    <property type="molecule type" value="Genomic_DNA"/>
</dbReference>
<dbReference type="PROSITE" id="PS51635">
    <property type="entry name" value="PNPLA"/>
    <property type="match status" value="1"/>
</dbReference>
<evidence type="ECO:0000313" key="6">
    <source>
        <dbReference type="EMBL" id="MDT0618605.1"/>
    </source>
</evidence>
<gene>
    <name evidence="6" type="ORF">RM531_08945</name>
</gene>
<evidence type="ECO:0000256" key="2">
    <source>
        <dbReference type="ARBA" id="ARBA00022963"/>
    </source>
</evidence>
<feature type="short sequence motif" description="GXSXG" evidence="4">
    <location>
        <begin position="41"/>
        <end position="45"/>
    </location>
</feature>
<keyword evidence="1 4" id="KW-0378">Hydrolase</keyword>
<proteinExistence type="predicted"/>
<name>A0ABU3B9A5_9GAMM</name>
<protein>
    <submittedName>
        <fullName evidence="6">Patatin-like phospholipase family protein</fullName>
    </submittedName>
</protein>
<comment type="caution">
    <text evidence="6">The sequence shown here is derived from an EMBL/GenBank/DDBJ whole genome shotgun (WGS) entry which is preliminary data.</text>
</comment>
<dbReference type="PANTHER" id="PTHR14226:SF78">
    <property type="entry name" value="SLR0060 PROTEIN"/>
    <property type="match status" value="1"/>
</dbReference>
<dbReference type="Pfam" id="PF01734">
    <property type="entry name" value="Patatin"/>
    <property type="match status" value="1"/>
</dbReference>
<accession>A0ABU3B9A5</accession>
<feature type="active site" description="Proton acceptor" evidence="4">
    <location>
        <position position="195"/>
    </location>
</feature>
<evidence type="ECO:0000256" key="1">
    <source>
        <dbReference type="ARBA" id="ARBA00022801"/>
    </source>
</evidence>
<dbReference type="SUPFAM" id="SSF52151">
    <property type="entry name" value="FabD/lysophospholipase-like"/>
    <property type="match status" value="1"/>
</dbReference>
<evidence type="ECO:0000256" key="4">
    <source>
        <dbReference type="PROSITE-ProRule" id="PRU01161"/>
    </source>
</evidence>
<evidence type="ECO:0000313" key="7">
    <source>
        <dbReference type="Proteomes" id="UP001259982"/>
    </source>
</evidence>
<evidence type="ECO:0000256" key="3">
    <source>
        <dbReference type="ARBA" id="ARBA00023098"/>
    </source>
</evidence>
<feature type="short sequence motif" description="DGA/G" evidence="4">
    <location>
        <begin position="195"/>
        <end position="197"/>
    </location>
</feature>
<evidence type="ECO:0000259" key="5">
    <source>
        <dbReference type="PROSITE" id="PS51635"/>
    </source>
</evidence>
<keyword evidence="2 4" id="KW-0442">Lipid degradation</keyword>
<reference evidence="6 7" key="1">
    <citation type="submission" date="2023-09" db="EMBL/GenBank/DDBJ databases">
        <authorList>
            <person name="Rey-Velasco X."/>
        </authorList>
    </citation>
    <scope>NUCLEOTIDE SEQUENCE [LARGE SCALE GENOMIC DNA]</scope>
    <source>
        <strain evidence="6 7">P385</strain>
    </source>
</reference>
<feature type="domain" description="PNPLA" evidence="5">
    <location>
        <begin position="9"/>
        <end position="208"/>
    </location>
</feature>
<feature type="short sequence motif" description="GXGXXG" evidence="4">
    <location>
        <begin position="13"/>
        <end position="18"/>
    </location>
</feature>
<dbReference type="PANTHER" id="PTHR14226">
    <property type="entry name" value="NEUROPATHY TARGET ESTERASE/SWISS CHEESE D.MELANOGASTER"/>
    <property type="match status" value="1"/>
</dbReference>
<dbReference type="Proteomes" id="UP001259982">
    <property type="component" value="Unassembled WGS sequence"/>
</dbReference>
<dbReference type="InterPro" id="IPR002641">
    <property type="entry name" value="PNPLA_dom"/>
</dbReference>
<keyword evidence="3 4" id="KW-0443">Lipid metabolism</keyword>
<dbReference type="Gene3D" id="3.40.1090.10">
    <property type="entry name" value="Cytosolic phospholipase A2 catalytic domain"/>
    <property type="match status" value="2"/>
</dbReference>
<dbReference type="RefSeq" id="WP_311658758.1">
    <property type="nucleotide sequence ID" value="NZ_JAVRHY010000006.1"/>
</dbReference>
<organism evidence="6 7">
    <name type="scientific">Spectribacter acetivorans</name>
    <dbReference type="NCBI Taxonomy" id="3075603"/>
    <lineage>
        <taxon>Bacteria</taxon>
        <taxon>Pseudomonadati</taxon>
        <taxon>Pseudomonadota</taxon>
        <taxon>Gammaproteobacteria</taxon>
        <taxon>Salinisphaerales</taxon>
        <taxon>Salinisphaeraceae</taxon>
        <taxon>Spectribacter</taxon>
    </lineage>
</organism>
<keyword evidence="7" id="KW-1185">Reference proteome</keyword>
<dbReference type="InterPro" id="IPR050301">
    <property type="entry name" value="NTE"/>
</dbReference>